<proteinExistence type="inferred from homology"/>
<dbReference type="InterPro" id="IPR002905">
    <property type="entry name" value="Trm1"/>
</dbReference>
<dbReference type="GO" id="GO:0046872">
    <property type="term" value="F:metal ion binding"/>
    <property type="evidence" value="ECO:0007669"/>
    <property type="project" value="UniProtKB-KW"/>
</dbReference>
<evidence type="ECO:0000256" key="2">
    <source>
        <dbReference type="ARBA" id="ARBA00022603"/>
    </source>
</evidence>
<dbReference type="EC" id="2.1.1.216" evidence="9"/>
<dbReference type="GO" id="GO:0160104">
    <property type="term" value="F:tRNA (guanine(26)-N2)-dimethyltransferase activity"/>
    <property type="evidence" value="ECO:0007669"/>
    <property type="project" value="UniProtKB-EC"/>
</dbReference>
<organism evidence="14">
    <name type="scientific">Zea mays</name>
    <name type="common">Maize</name>
    <dbReference type="NCBI Taxonomy" id="4577"/>
    <lineage>
        <taxon>Eukaryota</taxon>
        <taxon>Viridiplantae</taxon>
        <taxon>Streptophyta</taxon>
        <taxon>Embryophyta</taxon>
        <taxon>Tracheophyta</taxon>
        <taxon>Spermatophyta</taxon>
        <taxon>Magnoliopsida</taxon>
        <taxon>Liliopsida</taxon>
        <taxon>Poales</taxon>
        <taxon>Poaceae</taxon>
        <taxon>PACMAD clade</taxon>
        <taxon>Panicoideae</taxon>
        <taxon>Andropogonodae</taxon>
        <taxon>Andropogoneae</taxon>
        <taxon>Tripsacinae</taxon>
        <taxon>Zea</taxon>
    </lineage>
</organism>
<gene>
    <name evidence="14" type="ORF">Zm00014a_016553</name>
</gene>
<dbReference type="NCBIfam" id="TIGR00308">
    <property type="entry name" value="TRM1"/>
    <property type="match status" value="1"/>
</dbReference>
<dbReference type="ExpressionAtlas" id="A0A317Y398">
    <property type="expression patterns" value="baseline and differential"/>
</dbReference>
<feature type="compositionally biased region" description="Polar residues" evidence="13">
    <location>
        <begin position="159"/>
        <end position="172"/>
    </location>
</feature>
<comment type="catalytic activity">
    <reaction evidence="10">
        <text>guanosine(26) in tRNA + 2 S-adenosyl-L-methionine = N(2)-dimethylguanosine(26) in tRNA + 2 S-adenosyl-L-homocysteine + 2 H(+)</text>
        <dbReference type="Rhea" id="RHEA:43140"/>
        <dbReference type="Rhea" id="RHEA-COMP:10359"/>
        <dbReference type="Rhea" id="RHEA-COMP:10360"/>
        <dbReference type="ChEBI" id="CHEBI:15378"/>
        <dbReference type="ChEBI" id="CHEBI:57856"/>
        <dbReference type="ChEBI" id="CHEBI:59789"/>
        <dbReference type="ChEBI" id="CHEBI:74269"/>
        <dbReference type="ChEBI" id="CHEBI:74513"/>
        <dbReference type="EC" id="2.1.1.216"/>
    </reaction>
</comment>
<feature type="compositionally biased region" description="Basic and acidic residues" evidence="13">
    <location>
        <begin position="143"/>
        <end position="157"/>
    </location>
</feature>
<dbReference type="AlphaFoldDB" id="A0A317Y398"/>
<dbReference type="Gene3D" id="3.40.50.150">
    <property type="entry name" value="Vaccinia Virus protein VP39"/>
    <property type="match status" value="1"/>
</dbReference>
<dbReference type="SUPFAM" id="SSF53335">
    <property type="entry name" value="S-adenosyl-L-methionine-dependent methyltransferases"/>
    <property type="match status" value="1"/>
</dbReference>
<evidence type="ECO:0000256" key="3">
    <source>
        <dbReference type="ARBA" id="ARBA00022679"/>
    </source>
</evidence>
<keyword evidence="4 12" id="KW-0949">S-adenosyl-L-methionine</keyword>
<dbReference type="EMBL" id="NCVQ01000001">
    <property type="protein sequence ID" value="PWZ52646.1"/>
    <property type="molecule type" value="Genomic_DNA"/>
</dbReference>
<comment type="caution">
    <text evidence="14">The sequence shown here is derived from an EMBL/GenBank/DDBJ whole genome shotgun (WGS) entry which is preliminary data.</text>
</comment>
<keyword evidence="3 12" id="KW-0808">Transferase</keyword>
<dbReference type="FunFam" id="3.30.56.70:FF:000001">
    <property type="entry name" value="tRNA (guanine(26)-N(2))-dimethyltransferase"/>
    <property type="match status" value="1"/>
</dbReference>
<feature type="region of interest" description="Disordered" evidence="13">
    <location>
        <begin position="636"/>
        <end position="694"/>
    </location>
</feature>
<dbReference type="PROSITE" id="PS51626">
    <property type="entry name" value="SAM_MT_TRM1"/>
    <property type="match status" value="1"/>
</dbReference>
<accession>A0A317Y283</accession>
<keyword evidence="2 12" id="KW-0489">Methyltransferase</keyword>
<comment type="function">
    <text evidence="11">Dimethylates a single guanine residue at position 26 of most tRNAs using S-adenosyl-L-methionine as donor of the methyl groups.</text>
</comment>
<dbReference type="PANTHER" id="PTHR10631:SF3">
    <property type="entry name" value="TRNA (GUANINE(26)-N(2))-DIMETHYLTRANSFERASE"/>
    <property type="match status" value="1"/>
</dbReference>
<dbReference type="GO" id="GO:0008033">
    <property type="term" value="P:tRNA processing"/>
    <property type="evidence" value="ECO:0007669"/>
    <property type="project" value="UniProtKB-UniRule"/>
</dbReference>
<dbReference type="Gene3D" id="3.30.56.70">
    <property type="entry name" value="N2,N2-dimethylguanosine tRNA methyltransferase, C-terminal domain"/>
    <property type="match status" value="1"/>
</dbReference>
<dbReference type="Pfam" id="PF02005">
    <property type="entry name" value="TRM"/>
    <property type="match status" value="1"/>
</dbReference>
<name>A0A317Y398_MAIZE</name>
<dbReference type="EMBL" id="NCVQ01000001">
    <property type="protein sequence ID" value="PWZ52645.1"/>
    <property type="molecule type" value="Genomic_DNA"/>
</dbReference>
<dbReference type="GO" id="GO:0032259">
    <property type="term" value="P:methylation"/>
    <property type="evidence" value="ECO:0007669"/>
    <property type="project" value="UniProtKB-UniRule"/>
</dbReference>
<dbReference type="FunFam" id="3.40.50.150:FF:000114">
    <property type="entry name" value="tRNA (guanine(26)-N(2))-dimethyltransferase"/>
    <property type="match status" value="1"/>
</dbReference>
<dbReference type="InterPro" id="IPR042296">
    <property type="entry name" value="tRNA_met_Trm1_C"/>
</dbReference>
<evidence type="ECO:0000256" key="13">
    <source>
        <dbReference type="SAM" id="MobiDB-lite"/>
    </source>
</evidence>
<dbReference type="Proteomes" id="UP000251960">
    <property type="component" value="Chromosome 1"/>
</dbReference>
<evidence type="ECO:0000256" key="1">
    <source>
        <dbReference type="ARBA" id="ARBA00022555"/>
    </source>
</evidence>
<dbReference type="GO" id="GO:0000049">
    <property type="term" value="F:tRNA binding"/>
    <property type="evidence" value="ECO:0007669"/>
    <property type="project" value="UniProtKB-UniRule"/>
</dbReference>
<keyword evidence="6" id="KW-0479">Metal-binding</keyword>
<accession>A0A317Y398</accession>
<evidence type="ECO:0000256" key="8">
    <source>
        <dbReference type="ARBA" id="ARBA00022884"/>
    </source>
</evidence>
<keyword evidence="5 12" id="KW-0819">tRNA processing</keyword>
<comment type="similarity">
    <text evidence="12">Belongs to the class I-like SAM-binding methyltransferase superfamily. Trm1 family.</text>
</comment>
<protein>
    <recommendedName>
        <fullName evidence="9">tRNA (guanine(26)-N(2))-dimethyltransferase</fullName>
        <ecNumber evidence="9">2.1.1.216</ecNumber>
    </recommendedName>
</protein>
<keyword evidence="7" id="KW-0862">Zinc</keyword>
<evidence type="ECO:0000256" key="10">
    <source>
        <dbReference type="ARBA" id="ARBA00051897"/>
    </source>
</evidence>
<reference evidence="14" key="1">
    <citation type="journal article" date="2018" name="Nat. Genet.">
        <title>Extensive intraspecific gene order and gene structural variations between Mo17 and other maize genomes.</title>
        <authorList>
            <person name="Sun S."/>
            <person name="Zhou Y."/>
            <person name="Chen J."/>
            <person name="Shi J."/>
            <person name="Zhao H."/>
            <person name="Zhao H."/>
            <person name="Song W."/>
            <person name="Zhang M."/>
            <person name="Cui Y."/>
            <person name="Dong X."/>
            <person name="Liu H."/>
            <person name="Ma X."/>
            <person name="Jiao Y."/>
            <person name="Wang B."/>
            <person name="Wei X."/>
            <person name="Stein J.C."/>
            <person name="Glaubitz J.C."/>
            <person name="Lu F."/>
            <person name="Yu G."/>
            <person name="Liang C."/>
            <person name="Fengler K."/>
            <person name="Li B."/>
            <person name="Rafalski A."/>
            <person name="Schnable P.S."/>
            <person name="Ware D.H."/>
            <person name="Buckler E.S."/>
            <person name="Lai J."/>
        </authorList>
    </citation>
    <scope>NUCLEOTIDE SEQUENCE [LARGE SCALE GENOMIC DNA]</scope>
    <source>
        <tissue evidence="14">Seedling</tissue>
    </source>
</reference>
<evidence type="ECO:0000256" key="12">
    <source>
        <dbReference type="PROSITE-ProRule" id="PRU00958"/>
    </source>
</evidence>
<feature type="region of interest" description="Disordered" evidence="13">
    <location>
        <begin position="143"/>
        <end position="175"/>
    </location>
</feature>
<evidence type="ECO:0000256" key="6">
    <source>
        <dbReference type="ARBA" id="ARBA00022723"/>
    </source>
</evidence>
<evidence type="ECO:0000256" key="7">
    <source>
        <dbReference type="ARBA" id="ARBA00022833"/>
    </source>
</evidence>
<keyword evidence="8 12" id="KW-0694">RNA-binding</keyword>
<evidence type="ECO:0000256" key="9">
    <source>
        <dbReference type="ARBA" id="ARBA00039099"/>
    </source>
</evidence>
<feature type="non-terminal residue" evidence="14">
    <location>
        <position position="1"/>
    </location>
</feature>
<sequence>ATTPPGHHVYLPTFPFPSHPFRPCAAASIFSAQAPDRANPPSKIRLYLGSRLRRRPTVLHQVPRPSPVKSAQQIRHWVFGFGDMAEVDDKLKDYEIRKEGEAEILLHKRNAVFYNPVQVHNRDMSIAVLRTFIAKRKEEHEALVDKRNTSHGKDKLSEISCQNGEDASTGQQDEMELNKAEVQIDDLSKEATKPPWKVTRELKPPLVLEALAATGLRSLRYAREVEGLGKIVALDNDKASVEDCKRNIKFNGASTTSKVETYLVDARIHMLMHPKEFDVVDLDPYGSPSIFLDSAVQAVADGGLLMCTATDMAVLCGANGEVCYSKYGSFPTKGKYCHEMALRILLASIESHANRYKRYIVPVLSVFMDFYIRVFVRVFTSASEIKNTPLKLSYIYQCVGCDSFHLQCLARTVPKKNNGVKHAPAFGPVVPQECSDCGKKFNVGGPIWSAPIHDQNWVVSTLTGVKSMKDRYPAYDKITSVLTTVSEELDDIPLFFSLHNIAGTVKCTSPSLVMFRSAVLNAGYRISSTHVNPLGVKSDAPWDVIWDIMRCWVKNHPIKEQARDSPGTVILSKSPKLEADFSRAVAALGKSGAKKTKRFLPNPERHWGPKVRAGRKITSKHVSLLGPDAINAAVNGGGGGDCHREGSGAAPDSSNTAPEPEGLEDEPSNKRQKASGDGEPEGQKASDGEPASEA</sequence>
<evidence type="ECO:0000313" key="14">
    <source>
        <dbReference type="EMBL" id="PWZ52646.1"/>
    </source>
</evidence>
<dbReference type="PANTHER" id="PTHR10631">
    <property type="entry name" value="N 2 ,N 2 -DIMETHYLGUANOSINE TRNA METHYLTRANSFERASE"/>
    <property type="match status" value="1"/>
</dbReference>
<evidence type="ECO:0000256" key="4">
    <source>
        <dbReference type="ARBA" id="ARBA00022691"/>
    </source>
</evidence>
<dbReference type="InterPro" id="IPR029063">
    <property type="entry name" value="SAM-dependent_MTases_sf"/>
</dbReference>
<evidence type="ECO:0000256" key="11">
    <source>
        <dbReference type="ARBA" id="ARBA00053297"/>
    </source>
</evidence>
<evidence type="ECO:0000256" key="5">
    <source>
        <dbReference type="ARBA" id="ARBA00022694"/>
    </source>
</evidence>
<keyword evidence="1 12" id="KW-0820">tRNA-binding</keyword>